<evidence type="ECO:0000259" key="1">
    <source>
        <dbReference type="Pfam" id="PF24626"/>
    </source>
</evidence>
<organism evidence="2 3">
    <name type="scientific">Nepenthes gracilis</name>
    <name type="common">Slender pitcher plant</name>
    <dbReference type="NCBI Taxonomy" id="150966"/>
    <lineage>
        <taxon>Eukaryota</taxon>
        <taxon>Viridiplantae</taxon>
        <taxon>Streptophyta</taxon>
        <taxon>Embryophyta</taxon>
        <taxon>Tracheophyta</taxon>
        <taxon>Spermatophyta</taxon>
        <taxon>Magnoliopsida</taxon>
        <taxon>eudicotyledons</taxon>
        <taxon>Gunneridae</taxon>
        <taxon>Pentapetalae</taxon>
        <taxon>Caryophyllales</taxon>
        <taxon>Nepenthaceae</taxon>
        <taxon>Nepenthes</taxon>
    </lineage>
</organism>
<keyword evidence="3" id="KW-1185">Reference proteome</keyword>
<dbReference type="EMBL" id="BSYO01000017">
    <property type="protein sequence ID" value="GMH17036.1"/>
    <property type="molecule type" value="Genomic_DNA"/>
</dbReference>
<dbReference type="Proteomes" id="UP001279734">
    <property type="component" value="Unassembled WGS sequence"/>
</dbReference>
<evidence type="ECO:0000313" key="3">
    <source>
        <dbReference type="Proteomes" id="UP001279734"/>
    </source>
</evidence>
<proteinExistence type="predicted"/>
<dbReference type="PANTHER" id="PTHR46148:SF52">
    <property type="entry name" value="OS04G0603800 PROTEIN"/>
    <property type="match status" value="1"/>
</dbReference>
<protein>
    <recommendedName>
        <fullName evidence="1">Tf2-1-like SH3-like domain-containing protein</fullName>
    </recommendedName>
</protein>
<gene>
    <name evidence="2" type="ORF">Nepgr_018877</name>
</gene>
<dbReference type="InterPro" id="IPR056924">
    <property type="entry name" value="SH3_Tf2-1"/>
</dbReference>
<evidence type="ECO:0000313" key="2">
    <source>
        <dbReference type="EMBL" id="GMH17036.1"/>
    </source>
</evidence>
<comment type="caution">
    <text evidence="2">The sequence shown here is derived from an EMBL/GenBank/DDBJ whole genome shotgun (WGS) entry which is preliminary data.</text>
</comment>
<accession>A0AAD3SUA7</accession>
<sequence>MSDRWLMRSEIVEETLNKIKLIYGKLRVARVKQKSYTDRRRSELRFKVRDFVFLKVSPSKGVSRFEIKGKLKPRFIGPFKILEKVGEVAYRLALPPNLG</sequence>
<feature type="domain" description="Tf2-1-like SH3-like" evidence="1">
    <location>
        <begin position="50"/>
        <end position="98"/>
    </location>
</feature>
<dbReference type="AlphaFoldDB" id="A0AAD3SUA7"/>
<dbReference type="Pfam" id="PF24626">
    <property type="entry name" value="SH3_Tf2-1"/>
    <property type="match status" value="1"/>
</dbReference>
<dbReference type="PANTHER" id="PTHR46148">
    <property type="entry name" value="CHROMO DOMAIN-CONTAINING PROTEIN"/>
    <property type="match status" value="1"/>
</dbReference>
<reference evidence="2" key="1">
    <citation type="submission" date="2023-05" db="EMBL/GenBank/DDBJ databases">
        <title>Nepenthes gracilis genome sequencing.</title>
        <authorList>
            <person name="Fukushima K."/>
        </authorList>
    </citation>
    <scope>NUCLEOTIDE SEQUENCE</scope>
    <source>
        <strain evidence="2">SING2019-196</strain>
    </source>
</reference>
<name>A0AAD3SUA7_NEPGR</name>